<proteinExistence type="predicted"/>
<feature type="domain" description="NERD" evidence="2">
    <location>
        <begin position="55"/>
        <end position="166"/>
    </location>
</feature>
<comment type="caution">
    <text evidence="3">The sequence shown here is derived from an EMBL/GenBank/DDBJ whole genome shotgun (WGS) entry which is preliminary data.</text>
</comment>
<keyword evidence="1" id="KW-0812">Transmembrane</keyword>
<evidence type="ECO:0000313" key="4">
    <source>
        <dbReference type="Proteomes" id="UP000480122"/>
    </source>
</evidence>
<evidence type="ECO:0000313" key="3">
    <source>
        <dbReference type="EMBL" id="MUN08946.1"/>
    </source>
</evidence>
<feature type="transmembrane region" description="Helical" evidence="1">
    <location>
        <begin position="240"/>
        <end position="261"/>
    </location>
</feature>
<protein>
    <submittedName>
        <fullName evidence="3">NERD domain-containing protein</fullName>
    </submittedName>
</protein>
<keyword evidence="1" id="KW-0472">Membrane</keyword>
<evidence type="ECO:0000256" key="1">
    <source>
        <dbReference type="SAM" id="Phobius"/>
    </source>
</evidence>
<sequence>MSTEHVATPSLANRRPAASVIAECLRVQASVPPNTAVQRFFGVSPLGHDAEPWYLGALGELEVARRLDALGRGWFVLHSVPIGTGSSDLDHVVIGPAGVFTINTKHHRGQHVWVAAKRILVSGQRTDHLRNAAHEAKRTSKLLSAAAGAPVEVTPTIAIVGAKRMTVRERPADVVVLREVELVRWLRRRRAALAPEQVERLAVVAAQPSAWQRMPEAEVVDHGAFERLRVDVDRASRRRVGWAFGLVAGLGLAGWAALPLVSEAISAMLAG</sequence>
<dbReference type="PROSITE" id="PS50965">
    <property type="entry name" value="NERD"/>
    <property type="match status" value="1"/>
</dbReference>
<dbReference type="EMBL" id="WODA01000026">
    <property type="protein sequence ID" value="MUN08946.1"/>
    <property type="molecule type" value="Genomic_DNA"/>
</dbReference>
<dbReference type="Pfam" id="PF08378">
    <property type="entry name" value="NERD"/>
    <property type="match status" value="1"/>
</dbReference>
<accession>A0A7C9HJZ6</accession>
<dbReference type="OrthoDB" id="5793358at2"/>
<dbReference type="Proteomes" id="UP000480122">
    <property type="component" value="Unassembled WGS sequence"/>
</dbReference>
<keyword evidence="4" id="KW-1185">Reference proteome</keyword>
<name>A0A7C9HJZ6_9MICO</name>
<keyword evidence="1" id="KW-1133">Transmembrane helix</keyword>
<organism evidence="3 4">
    <name type="scientific">Agromyces luteolus</name>
    <dbReference type="NCBI Taxonomy" id="88373"/>
    <lineage>
        <taxon>Bacteria</taxon>
        <taxon>Bacillati</taxon>
        <taxon>Actinomycetota</taxon>
        <taxon>Actinomycetes</taxon>
        <taxon>Micrococcales</taxon>
        <taxon>Microbacteriaceae</taxon>
        <taxon>Agromyces</taxon>
    </lineage>
</organism>
<gene>
    <name evidence="3" type="ORF">GLX25_17730</name>
</gene>
<reference evidence="3 4" key="1">
    <citation type="submission" date="2019-11" db="EMBL/GenBank/DDBJ databases">
        <title>Agromyces kandeliae sp. nov., isolated from mangrove soil.</title>
        <authorList>
            <person name="Wang R."/>
        </authorList>
    </citation>
    <scope>NUCLEOTIDE SEQUENCE [LARGE SCALE GENOMIC DNA]</scope>
    <source>
        <strain evidence="3 4">JCM 11431</strain>
    </source>
</reference>
<evidence type="ECO:0000259" key="2">
    <source>
        <dbReference type="PROSITE" id="PS50965"/>
    </source>
</evidence>
<dbReference type="RefSeq" id="WP_155843971.1">
    <property type="nucleotide sequence ID" value="NZ_BAAAIA010000013.1"/>
</dbReference>
<dbReference type="InterPro" id="IPR011528">
    <property type="entry name" value="NERD"/>
</dbReference>
<dbReference type="AlphaFoldDB" id="A0A7C9HJZ6"/>